<dbReference type="Pfam" id="PF02469">
    <property type="entry name" value="Fasciclin"/>
    <property type="match status" value="2"/>
</dbReference>
<keyword evidence="4" id="KW-1185">Reference proteome</keyword>
<sequence length="504" mass="56471">MEMIERNILFRKLGAFAVVFASMWAFASCSDDVDEQFTTSEELTIVQFLNQNDSIYSDWVKVIEKSDIEGSLNAYGTYTHFAPTNKAMGKFLQELGISSVDDMEKDLAKLVARYHTLATSYPTTAFEHGVLADTTASGDRLSTSFGEGGLRSIMVNDQSKIVGRDVECSNGFVHTLDEVLRPVTKSLYDVIKANPDLGIFAQALAETGLSDTLTKITAGSRKMYATVLVESDETFKKAGINSFDELKARYSDTPNMKDKANGLYKFMHYHCVSGSVYSSDFISNLYPTFNDALINVRITNEIRINPLVGEDDVETSNGLNMDKVNIPAKNGVYHYLNDVMPFYQPDPVEYVFDLQGIRDMQPFRKPSNHRNVYFPKDLPSLDIQGSFDWFVYEANRGGYRGRDFFWIVSSGCSIEVETDPVIAGKYEVFISYGKAGDGTIMKMYVDGVPQSTYIDCHGGGYEEKSLGVFTFDETKKHKFKAEVIITPGRTVTQWDAVIFKPVKD</sequence>
<dbReference type="RefSeq" id="WP_338395119.1">
    <property type="nucleotide sequence ID" value="NZ_AP025316.1"/>
</dbReference>
<evidence type="ECO:0000259" key="2">
    <source>
        <dbReference type="PROSITE" id="PS50213"/>
    </source>
</evidence>
<name>A0AAU9DFP9_9BACT</name>
<feature type="chain" id="PRO_5043459820" description="FAS1 domain-containing protein" evidence="1">
    <location>
        <begin position="28"/>
        <end position="504"/>
    </location>
</feature>
<keyword evidence="1" id="KW-0732">Signal</keyword>
<dbReference type="Proteomes" id="UP001348817">
    <property type="component" value="Plasmid pFA2"/>
</dbReference>
<feature type="domain" description="FAS1" evidence="2">
    <location>
        <begin position="184"/>
        <end position="340"/>
    </location>
</feature>
<dbReference type="PROSITE" id="PS51257">
    <property type="entry name" value="PROKAR_LIPOPROTEIN"/>
    <property type="match status" value="1"/>
</dbReference>
<dbReference type="SMART" id="SM00554">
    <property type="entry name" value="FAS1"/>
    <property type="match status" value="2"/>
</dbReference>
<dbReference type="PANTHER" id="PTHR10900:SF77">
    <property type="entry name" value="FI19380P1"/>
    <property type="match status" value="1"/>
</dbReference>
<dbReference type="SUPFAM" id="SSF82153">
    <property type="entry name" value="FAS1 domain"/>
    <property type="match status" value="2"/>
</dbReference>
<accession>A0AAU9DFP9</accession>
<reference evidence="3 4" key="1">
    <citation type="submission" date="2021-12" db="EMBL/GenBank/DDBJ databases">
        <title>Genome sequencing of bacteria with rrn-lacking chromosome and rrn-plasmid.</title>
        <authorList>
            <person name="Anda M."/>
            <person name="Iwasaki W."/>
        </authorList>
    </citation>
    <scope>NUCLEOTIDE SEQUENCE [LARGE SCALE GENOMIC DNA]</scope>
    <source>
        <strain evidence="3 4">DSM 100852</strain>
        <plasmid evidence="3 4">pFA2</plasmid>
    </source>
</reference>
<feature type="signal peptide" evidence="1">
    <location>
        <begin position="1"/>
        <end position="27"/>
    </location>
</feature>
<dbReference type="Gene3D" id="2.30.180.10">
    <property type="entry name" value="FAS1 domain"/>
    <property type="match status" value="2"/>
</dbReference>
<evidence type="ECO:0000256" key="1">
    <source>
        <dbReference type="SAM" id="SignalP"/>
    </source>
</evidence>
<dbReference type="AlphaFoldDB" id="A0AAU9DFP9"/>
<dbReference type="EMBL" id="AP025316">
    <property type="protein sequence ID" value="BDD11966.1"/>
    <property type="molecule type" value="Genomic_DNA"/>
</dbReference>
<dbReference type="PANTHER" id="PTHR10900">
    <property type="entry name" value="PERIOSTIN-RELATED"/>
    <property type="match status" value="1"/>
</dbReference>
<feature type="domain" description="FAS1" evidence="2">
    <location>
        <begin position="40"/>
        <end position="180"/>
    </location>
</feature>
<geneLocation type="plasmid" evidence="3 4">
    <name>pFA2</name>
</geneLocation>
<proteinExistence type="predicted"/>
<evidence type="ECO:0000313" key="4">
    <source>
        <dbReference type="Proteomes" id="UP001348817"/>
    </source>
</evidence>
<dbReference type="InterPro" id="IPR050904">
    <property type="entry name" value="Adhesion/Biosynth-related"/>
</dbReference>
<dbReference type="KEGG" id="fax:FUAX_43980"/>
<dbReference type="InterPro" id="IPR000782">
    <property type="entry name" value="FAS1_domain"/>
</dbReference>
<evidence type="ECO:0000313" key="3">
    <source>
        <dbReference type="EMBL" id="BDD11966.1"/>
    </source>
</evidence>
<protein>
    <recommendedName>
        <fullName evidence="2">FAS1 domain-containing protein</fullName>
    </recommendedName>
</protein>
<organism evidence="3 4">
    <name type="scientific">Fulvitalea axinellae</name>
    <dbReference type="NCBI Taxonomy" id="1182444"/>
    <lineage>
        <taxon>Bacteria</taxon>
        <taxon>Pseudomonadati</taxon>
        <taxon>Bacteroidota</taxon>
        <taxon>Cytophagia</taxon>
        <taxon>Cytophagales</taxon>
        <taxon>Persicobacteraceae</taxon>
        <taxon>Fulvitalea</taxon>
    </lineage>
</organism>
<dbReference type="PROSITE" id="PS50213">
    <property type="entry name" value="FAS1"/>
    <property type="match status" value="2"/>
</dbReference>
<keyword evidence="3" id="KW-0614">Plasmid</keyword>
<gene>
    <name evidence="3" type="ORF">FUAX_43980</name>
</gene>
<dbReference type="InterPro" id="IPR036378">
    <property type="entry name" value="FAS1_dom_sf"/>
</dbReference>